<dbReference type="SUPFAM" id="SSF50998">
    <property type="entry name" value="Quinoprotein alcohol dehydrogenase-like"/>
    <property type="match status" value="2"/>
</dbReference>
<accession>A0A3B0BY94</accession>
<dbReference type="InterPro" id="IPR015943">
    <property type="entry name" value="WD40/YVTN_repeat-like_dom_sf"/>
</dbReference>
<dbReference type="PANTHER" id="PTHR34512:SF30">
    <property type="entry name" value="OUTER MEMBRANE PROTEIN ASSEMBLY FACTOR BAMB"/>
    <property type="match status" value="1"/>
</dbReference>
<dbReference type="Gene3D" id="2.130.10.10">
    <property type="entry name" value="YVTN repeat-like/Quinoprotein amine dehydrogenase"/>
    <property type="match status" value="1"/>
</dbReference>
<dbReference type="PANTHER" id="PTHR34512">
    <property type="entry name" value="CELL SURFACE PROTEIN"/>
    <property type="match status" value="1"/>
</dbReference>
<name>A0A3B0BY94_9FLAO</name>
<dbReference type="AlphaFoldDB" id="A0A3B0BY94"/>
<keyword evidence="2" id="KW-1185">Reference proteome</keyword>
<dbReference type="InterPro" id="IPR011047">
    <property type="entry name" value="Quinoprotein_ADH-like_sf"/>
</dbReference>
<comment type="caution">
    <text evidence="1">The sequence shown here is derived from an EMBL/GenBank/DDBJ whole genome shotgun (WGS) entry which is preliminary data.</text>
</comment>
<organism evidence="1 2">
    <name type="scientific">Ulvibacterium marinum</name>
    <dbReference type="NCBI Taxonomy" id="2419782"/>
    <lineage>
        <taxon>Bacteria</taxon>
        <taxon>Pseudomonadati</taxon>
        <taxon>Bacteroidota</taxon>
        <taxon>Flavobacteriia</taxon>
        <taxon>Flavobacteriales</taxon>
        <taxon>Flavobacteriaceae</taxon>
        <taxon>Ulvibacterium</taxon>
    </lineage>
</organism>
<reference evidence="1 2" key="1">
    <citation type="submission" date="2018-10" db="EMBL/GenBank/DDBJ databases">
        <title>Ulvibacterium marinum gen. nov., sp. nov., a novel marine bacterium of the family Flavobacteriaceae, isolated from a culture of the green alga Ulva prolifera.</title>
        <authorList>
            <person name="Zhang Z."/>
        </authorList>
    </citation>
    <scope>NUCLEOTIDE SEQUENCE [LARGE SCALE GENOMIC DNA]</scope>
    <source>
        <strain evidence="1 2">CCMM003</strain>
    </source>
</reference>
<evidence type="ECO:0000313" key="1">
    <source>
        <dbReference type="EMBL" id="RKN76787.1"/>
    </source>
</evidence>
<dbReference type="EMBL" id="RBCJ01000006">
    <property type="protein sequence ID" value="RKN76787.1"/>
    <property type="molecule type" value="Genomic_DNA"/>
</dbReference>
<dbReference type="Proteomes" id="UP000276603">
    <property type="component" value="Unassembled WGS sequence"/>
</dbReference>
<proteinExistence type="predicted"/>
<evidence type="ECO:0008006" key="3">
    <source>
        <dbReference type="Google" id="ProtNLM"/>
    </source>
</evidence>
<protein>
    <recommendedName>
        <fullName evidence="3">PQQ-binding-like beta-propeller repeat protein</fullName>
    </recommendedName>
</protein>
<sequence>MLNQRSTYIKNLPMTPFKSFLIFALLCPLMHFAQVEVKWDKQLPTDILWQEVTALGNLIVSSREGLIGVDTETGDISWSSRAHGNLNRNSYEELPNSPFFTVTVDNTFYLIDQFTGNEVFNSASVGLQEIANYFLLYNSDAILVAGTDRDGEPLMVSVKMSDGSLSWSMNEKFGRIIAANELGNKELLIVTLFHNYKLNAGTGDIIWKEVNSKEATQIDKMGAFGALLKTAAENMVKDTDIELRFYKPEDRDVFYLASQQERQSAMTTSSGNNSVSYTNHYNAYNIKDGSLVWEEGLKTNGALGQVAFLDQGLLVLPDNGNRTKINLFDYQTQEGLWGKKGRGIGIKGGVYDYLDSGDGILLVSRTSNNDFLNFLDPIAGNITFEKPVKVDGTVVGIVPLANSILYITTNSMNILDQHTGTLKWKKSIQTSPSLTAEHNGAIYAFDYKSGLIKVVDKSTEQIRDLSQTELKFEGKESPRQLEIMEDGIFIHSDQNVAKFNFDGTLSFQEYYAAPREPGWKRALLYAESVRAAYIGAVSYYVSGAMAAAEDEVRREDALAGEIVGQMGNAYGQLGDAASSYAGAAFNRASARLKATKTGRDFMFIMSKKEKNIVLLKVSKMTGKIDGEINLGKDREPIYAVDDITGQVYYRSGSTALTSYQVR</sequence>
<evidence type="ECO:0000313" key="2">
    <source>
        <dbReference type="Proteomes" id="UP000276603"/>
    </source>
</evidence>
<gene>
    <name evidence="1" type="ORF">D7Z94_23675</name>
</gene>